<organism evidence="1 2">
    <name type="scientific">Hymenobacter cellulosilyticus</name>
    <dbReference type="NCBI Taxonomy" id="2932248"/>
    <lineage>
        <taxon>Bacteria</taxon>
        <taxon>Pseudomonadati</taxon>
        <taxon>Bacteroidota</taxon>
        <taxon>Cytophagia</taxon>
        <taxon>Cytophagales</taxon>
        <taxon>Hymenobacteraceae</taxon>
        <taxon>Hymenobacter</taxon>
    </lineage>
</organism>
<accession>A0A8T9QA14</accession>
<evidence type="ECO:0000313" key="1">
    <source>
        <dbReference type="EMBL" id="UOQ73985.1"/>
    </source>
</evidence>
<evidence type="ECO:0008006" key="3">
    <source>
        <dbReference type="Google" id="ProtNLM"/>
    </source>
</evidence>
<dbReference type="AlphaFoldDB" id="A0A8T9QA14"/>
<dbReference type="RefSeq" id="WP_244677329.1">
    <property type="nucleotide sequence ID" value="NZ_CP095046.1"/>
</dbReference>
<gene>
    <name evidence="1" type="ORF">MUN79_08860</name>
</gene>
<protein>
    <recommendedName>
        <fullName evidence="3">Sugar ABC transporter ATPase</fullName>
    </recommendedName>
</protein>
<keyword evidence="2" id="KW-1185">Reference proteome</keyword>
<sequence>MSDHSTTIVPALSAYPGKEDKAKEILNWLVAEDIIKPTLSDCVLSASGGYAIAEGARAVIGSAKRGPFDLAVNGLEIVTERQVFDTGGNGVEELICPSCDQDLAAEDWSFIDDWYQGHTNDVVCPVCNTAADIHLFRFTPVWGFSDLGFRFWNLPDLTEAFINRFQQKLGCTVSVVYQRI</sequence>
<reference evidence="1" key="1">
    <citation type="submission" date="2022-04" db="EMBL/GenBank/DDBJ databases">
        <title>Hymenobacter sp. isolated from the air.</title>
        <authorList>
            <person name="Won M."/>
            <person name="Lee C.-M."/>
            <person name="Woen H.-Y."/>
            <person name="Kwon S.-W."/>
        </authorList>
    </citation>
    <scope>NUCLEOTIDE SEQUENCE</scope>
    <source>
        <strain evidence="1">5116S-3</strain>
    </source>
</reference>
<dbReference type="EMBL" id="CP095046">
    <property type="protein sequence ID" value="UOQ73985.1"/>
    <property type="molecule type" value="Genomic_DNA"/>
</dbReference>
<dbReference type="KEGG" id="hcu:MUN79_08860"/>
<dbReference type="Proteomes" id="UP000831796">
    <property type="component" value="Chromosome"/>
</dbReference>
<evidence type="ECO:0000313" key="2">
    <source>
        <dbReference type="Proteomes" id="UP000831796"/>
    </source>
</evidence>
<name>A0A8T9QA14_9BACT</name>
<proteinExistence type="predicted"/>